<reference evidence="2 3" key="1">
    <citation type="journal article" date="2024" name="Microbiol. Resour. Announc.">
        <title>Genome annotations for the ascomycete fungi Trichoderma harzianum, Trichoderma aggressivum, and Purpureocillium lilacinum.</title>
        <authorList>
            <person name="Beijen E.P.W."/>
            <person name="Ohm R.A."/>
        </authorList>
    </citation>
    <scope>NUCLEOTIDE SEQUENCE [LARGE SCALE GENOMIC DNA]</scope>
    <source>
        <strain evidence="2 3">CBS 150709</strain>
    </source>
</reference>
<feature type="region of interest" description="Disordered" evidence="1">
    <location>
        <begin position="317"/>
        <end position="341"/>
    </location>
</feature>
<name>A0ABR0CE03_PURLI</name>
<feature type="compositionally biased region" description="Basic and acidic residues" evidence="1">
    <location>
        <begin position="94"/>
        <end position="104"/>
    </location>
</feature>
<evidence type="ECO:0000313" key="2">
    <source>
        <dbReference type="EMBL" id="KAK4094389.1"/>
    </source>
</evidence>
<sequence>MNSNDSRDPWKTATSTSWRSPARSGTPPWSFPRVGTPSQDSMLQLATTPTPALGPAASTTAPRPTNNGQRSPQCHAPPRVKVTARSGCSCTSPRPEDACDERPSNKSPCRAHRAQLWPPPPPLARQTPHRVPVEARIRLLTSYRLAKRRAAARPSGAWSQPTASGSSAATGQAGLGPEDSSPAARRAALTCRVELWGISLPAIAWLAHHAYVVQARAGRRTAQMQCHRKPATAPLLSSLAVIPHRKYGARSVGLQTGTVLVTGSQQRPLLARTQSPLTPIRAVCLVGGSNSAADVVRQPVALGPFLAWPARDAMRGARQRGGTYRSVRARPNGLSSSHHPLAPVDLPRRRRLLQSLGCWPVRARRADRLFGVTRLLIRPPPDSWPGFTHADLDYSTGSRADAMRRLWHGQAGSFYGIENATNLAHVDIEVRQRSRPPSRPFWSMVVEIRQARASTTMADVDTNVKPAQPWHSAPQAQGGQVNLSFRSHAASRPARGVMPLVMPSSPRSSQSRGRPALAAQHRVTPKAAVQPPPQSQGRRYDARSHATTSPTTCVCGWSVSGIGST</sequence>
<feature type="compositionally biased region" description="Polar residues" evidence="1">
    <location>
        <begin position="36"/>
        <end position="45"/>
    </location>
</feature>
<feature type="compositionally biased region" description="Polar residues" evidence="1">
    <location>
        <begin position="63"/>
        <end position="72"/>
    </location>
</feature>
<feature type="region of interest" description="Disordered" evidence="1">
    <location>
        <begin position="1"/>
        <end position="128"/>
    </location>
</feature>
<keyword evidence="3" id="KW-1185">Reference proteome</keyword>
<dbReference type="Proteomes" id="UP001287286">
    <property type="component" value="Unassembled WGS sequence"/>
</dbReference>
<protein>
    <submittedName>
        <fullName evidence="2">Uncharacterized protein</fullName>
    </submittedName>
</protein>
<feature type="region of interest" description="Disordered" evidence="1">
    <location>
        <begin position="151"/>
        <end position="181"/>
    </location>
</feature>
<evidence type="ECO:0000256" key="1">
    <source>
        <dbReference type="SAM" id="MobiDB-lite"/>
    </source>
</evidence>
<feature type="compositionally biased region" description="Low complexity" evidence="1">
    <location>
        <begin position="503"/>
        <end position="515"/>
    </location>
</feature>
<feature type="region of interest" description="Disordered" evidence="1">
    <location>
        <begin position="492"/>
        <end position="551"/>
    </location>
</feature>
<comment type="caution">
    <text evidence="2">The sequence shown here is derived from an EMBL/GenBank/DDBJ whole genome shotgun (WGS) entry which is preliminary data.</text>
</comment>
<feature type="compositionally biased region" description="Low complexity" evidence="1">
    <location>
        <begin position="46"/>
        <end position="62"/>
    </location>
</feature>
<evidence type="ECO:0000313" key="3">
    <source>
        <dbReference type="Proteomes" id="UP001287286"/>
    </source>
</evidence>
<dbReference type="EMBL" id="JAWRVI010000003">
    <property type="protein sequence ID" value="KAK4094389.1"/>
    <property type="molecule type" value="Genomic_DNA"/>
</dbReference>
<feature type="compositionally biased region" description="Basic and acidic residues" evidence="1">
    <location>
        <begin position="1"/>
        <end position="10"/>
    </location>
</feature>
<gene>
    <name evidence="2" type="ORF">Purlil1_994</name>
</gene>
<proteinExistence type="predicted"/>
<organism evidence="2 3">
    <name type="scientific">Purpureocillium lilacinum</name>
    <name type="common">Paecilomyces lilacinus</name>
    <dbReference type="NCBI Taxonomy" id="33203"/>
    <lineage>
        <taxon>Eukaryota</taxon>
        <taxon>Fungi</taxon>
        <taxon>Dikarya</taxon>
        <taxon>Ascomycota</taxon>
        <taxon>Pezizomycotina</taxon>
        <taxon>Sordariomycetes</taxon>
        <taxon>Hypocreomycetidae</taxon>
        <taxon>Hypocreales</taxon>
        <taxon>Ophiocordycipitaceae</taxon>
        <taxon>Purpureocillium</taxon>
    </lineage>
</organism>
<feature type="compositionally biased region" description="Low complexity" evidence="1">
    <location>
        <begin position="159"/>
        <end position="176"/>
    </location>
</feature>
<accession>A0ABR0CE03</accession>